<comment type="cofactor">
    <cofactor evidence="1">
        <name>(6R)-5,10-methylene-5,6,7,8-tetrahydrofolate</name>
        <dbReference type="ChEBI" id="CHEBI:15636"/>
    </cofactor>
</comment>
<name>A0A286U360_9BACT</name>
<dbReference type="OrthoDB" id="9772484at2"/>
<evidence type="ECO:0000313" key="3">
    <source>
        <dbReference type="EMBL" id="GAX62557.1"/>
    </source>
</evidence>
<dbReference type="InterPro" id="IPR006050">
    <property type="entry name" value="DNA_photolyase_N"/>
</dbReference>
<protein>
    <submittedName>
        <fullName evidence="3">Deoxyribodipyrimidine photolyase</fullName>
    </submittedName>
</protein>
<sequence length="225" mass="26390">MKEVEKTLSEKNINFFLITGLPDKKIPEFVEKHKVGILITDFSPLRISKEWKKEIVQRIGIPFYEVDAHNIIPCWIASSKQEYGAYTLRPKIHRALPEFLENYPKLKRHPVTWKRNKVKTDWKRSMMTLKIDKTVLPVDWLKAGEKFAQKALLNFVKNKLPLYDKERNDPNRDAQSNLSPYIHFGQISAQRIALEVIKSSIEPPHKLARKALDAKIFFNRTSKLR</sequence>
<dbReference type="PROSITE" id="PS51645">
    <property type="entry name" value="PHR_CRY_ALPHA_BETA"/>
    <property type="match status" value="1"/>
</dbReference>
<dbReference type="InterPro" id="IPR052219">
    <property type="entry name" value="Photolyase_Class-2"/>
</dbReference>
<dbReference type="Gene3D" id="1.25.40.80">
    <property type="match status" value="1"/>
</dbReference>
<dbReference type="PANTHER" id="PTHR10211:SF0">
    <property type="entry name" value="DEOXYRIBODIPYRIMIDINE PHOTO-LYASE"/>
    <property type="match status" value="1"/>
</dbReference>
<dbReference type="SUPFAM" id="SSF52425">
    <property type="entry name" value="Cryptochrome/photolyase, N-terminal domain"/>
    <property type="match status" value="1"/>
</dbReference>
<keyword evidence="3" id="KW-0456">Lyase</keyword>
<keyword evidence="4" id="KW-1185">Reference proteome</keyword>
<dbReference type="InterPro" id="IPR036134">
    <property type="entry name" value="Crypto/Photolyase_FAD-like_sf"/>
</dbReference>
<dbReference type="PANTHER" id="PTHR10211">
    <property type="entry name" value="DEOXYRIBODIPYRIMIDINE PHOTOLYASE"/>
    <property type="match status" value="1"/>
</dbReference>
<dbReference type="Pfam" id="PF00875">
    <property type="entry name" value="DNA_photolyase"/>
    <property type="match status" value="1"/>
</dbReference>
<evidence type="ECO:0000256" key="1">
    <source>
        <dbReference type="ARBA" id="ARBA00001932"/>
    </source>
</evidence>
<proteinExistence type="predicted"/>
<dbReference type="Gene3D" id="3.40.50.620">
    <property type="entry name" value="HUPs"/>
    <property type="match status" value="1"/>
</dbReference>
<dbReference type="GO" id="GO:0003904">
    <property type="term" value="F:deoxyribodipyrimidine photo-lyase activity"/>
    <property type="evidence" value="ECO:0007669"/>
    <property type="project" value="TreeGrafter"/>
</dbReference>
<gene>
    <name evidence="3" type="ORF">SCALIN_C34_0108</name>
</gene>
<dbReference type="SUPFAM" id="SSF48173">
    <property type="entry name" value="Cryptochrome/photolyase FAD-binding domain"/>
    <property type="match status" value="1"/>
</dbReference>
<dbReference type="AlphaFoldDB" id="A0A286U360"/>
<evidence type="ECO:0000313" key="4">
    <source>
        <dbReference type="Proteomes" id="UP000218542"/>
    </source>
</evidence>
<evidence type="ECO:0000259" key="2">
    <source>
        <dbReference type="PROSITE" id="PS51645"/>
    </source>
</evidence>
<dbReference type="EMBL" id="BAOS01000034">
    <property type="protein sequence ID" value="GAX62557.1"/>
    <property type="molecule type" value="Genomic_DNA"/>
</dbReference>
<dbReference type="InterPro" id="IPR036155">
    <property type="entry name" value="Crypto/Photolyase_N_sf"/>
</dbReference>
<dbReference type="GO" id="GO:0000719">
    <property type="term" value="P:photoreactive repair"/>
    <property type="evidence" value="ECO:0007669"/>
    <property type="project" value="TreeGrafter"/>
</dbReference>
<comment type="caution">
    <text evidence="3">The sequence shown here is derived from an EMBL/GenBank/DDBJ whole genome shotgun (WGS) entry which is preliminary data.</text>
</comment>
<feature type="domain" description="Photolyase/cryptochrome alpha/beta" evidence="2">
    <location>
        <begin position="1"/>
        <end position="74"/>
    </location>
</feature>
<accession>A0A286U360</accession>
<organism evidence="3 4">
    <name type="scientific">Candidatus Scalindua japonica</name>
    <dbReference type="NCBI Taxonomy" id="1284222"/>
    <lineage>
        <taxon>Bacteria</taxon>
        <taxon>Pseudomonadati</taxon>
        <taxon>Planctomycetota</taxon>
        <taxon>Candidatus Brocadiia</taxon>
        <taxon>Candidatus Brocadiales</taxon>
        <taxon>Candidatus Scalinduaceae</taxon>
        <taxon>Candidatus Scalindua</taxon>
    </lineage>
</organism>
<dbReference type="Proteomes" id="UP000218542">
    <property type="component" value="Unassembled WGS sequence"/>
</dbReference>
<reference evidence="4" key="1">
    <citation type="journal article" date="2017" name="Environ. Microbiol. Rep.">
        <title>Genetic Diversity of Marine Anaerobic Ammonium-Oxidizing Bacteria as Revealed by Genomic and Proteomic Analyses of 'Candidatus Scalindua japonica'.</title>
        <authorList>
            <person name="Oshiki M."/>
            <person name="Mizuto K."/>
            <person name="Kimura Z."/>
            <person name="Kindaichi T."/>
            <person name="Satoh H."/>
            <person name="Okabe S."/>
        </authorList>
    </citation>
    <scope>NUCLEOTIDE SEQUENCE [LARGE SCALE GENOMIC DNA]</scope>
    <source>
        <strain evidence="4">husup-a2</strain>
    </source>
</reference>
<dbReference type="InterPro" id="IPR014729">
    <property type="entry name" value="Rossmann-like_a/b/a_fold"/>
</dbReference>